<evidence type="ECO:0000313" key="2">
    <source>
        <dbReference type="Proteomes" id="UP000035930"/>
    </source>
</evidence>
<accession>A0ABM5U744</accession>
<proteinExistence type="predicted"/>
<reference evidence="1" key="1">
    <citation type="submission" date="2017-08" db="EMBL/GenBank/DDBJ databases">
        <title>Complete Genome Sequence of Francisella noatunensis subsp. orientalis strain FNO190.</title>
        <authorList>
            <person name="Pereira F.L."/>
            <person name="Goncalves L.A."/>
            <person name="Guilherme T.C."/>
            <person name="Soares S.C."/>
            <person name="Dorella F.A."/>
            <person name="Carvalho A.F."/>
            <person name="Leibowitz M.P."/>
            <person name="Leal C.A.G."/>
            <person name="Azevedo V.A.C."/>
            <person name="Figueiredo H.C.P."/>
        </authorList>
    </citation>
    <scope>NUCLEOTIDE SEQUENCE</scope>
    <source>
        <strain evidence="1">FNO190</strain>
    </source>
</reference>
<sequence length="29" mass="3501">MAFILCNKPLHTLYHYYSQYLSIQQSKPI</sequence>
<name>A0ABM5U744_9GAMM</name>
<organism evidence="1 2">
    <name type="scientific">Francisella orientalis</name>
    <dbReference type="NCBI Taxonomy" id="299583"/>
    <lineage>
        <taxon>Bacteria</taxon>
        <taxon>Pseudomonadati</taxon>
        <taxon>Pseudomonadota</taxon>
        <taxon>Gammaproteobacteria</taxon>
        <taxon>Thiotrichales</taxon>
        <taxon>Francisellaceae</taxon>
        <taxon>Francisella</taxon>
    </lineage>
</organism>
<dbReference type="Proteomes" id="UP000035930">
    <property type="component" value="Chromosome"/>
</dbReference>
<dbReference type="EMBL" id="CP011923">
    <property type="protein sequence ID" value="AKN89064.1"/>
    <property type="molecule type" value="Genomic_DNA"/>
</dbReference>
<keyword evidence="2" id="KW-1185">Reference proteome</keyword>
<gene>
    <name evidence="1" type="ORF">FNO190_1427</name>
</gene>
<protein>
    <submittedName>
        <fullName evidence="1">Uncharacterized protein</fullName>
    </submittedName>
</protein>
<evidence type="ECO:0000313" key="1">
    <source>
        <dbReference type="EMBL" id="AKN89064.1"/>
    </source>
</evidence>